<keyword evidence="3" id="KW-1185">Reference proteome</keyword>
<sequence length="314" mass="36039">MPKLLELNEQLALLRGNERQKHNWESHLNQLSEELKRHTRERDEWKQQLKKEQRDVEKLKGISLGSFFYTLIGKKDDKLTEEEEEALQAKLKYDEAAETVQEITDEVSELKQRLLPLAFIQNDIQVLLNEKNEVIISSYPELAAELKRLSDEEAEIGADTKELKEAVSAGRAVLSALDQAKEKLGSAQNWGTYDMLGGGLIATAIKHERIDSAKSAIHNAQSRLRRFQAELKDVERDVHVTIDIGSMLTFADYFFDGFITDWVVQGRINESLQHVEDKRHRIHRIVSQLSKELAACEAKRNELVRRQSSIIENA</sequence>
<organism evidence="2 3">
    <name type="scientific">Paenibacillus chungangensis</name>
    <dbReference type="NCBI Taxonomy" id="696535"/>
    <lineage>
        <taxon>Bacteria</taxon>
        <taxon>Bacillati</taxon>
        <taxon>Bacillota</taxon>
        <taxon>Bacilli</taxon>
        <taxon>Bacillales</taxon>
        <taxon>Paenibacillaceae</taxon>
        <taxon>Paenibacillus</taxon>
    </lineage>
</organism>
<dbReference type="Proteomes" id="UP001596989">
    <property type="component" value="Unassembled WGS sequence"/>
</dbReference>
<dbReference type="RefSeq" id="WP_377565129.1">
    <property type="nucleotide sequence ID" value="NZ_JBHTJZ010000022.1"/>
</dbReference>
<evidence type="ECO:0000313" key="3">
    <source>
        <dbReference type="Proteomes" id="UP001596989"/>
    </source>
</evidence>
<evidence type="ECO:0000256" key="1">
    <source>
        <dbReference type="SAM" id="Coils"/>
    </source>
</evidence>
<evidence type="ECO:0000313" key="2">
    <source>
        <dbReference type="EMBL" id="MFD0960566.1"/>
    </source>
</evidence>
<feature type="coiled-coil region" evidence="1">
    <location>
        <begin position="210"/>
        <end position="237"/>
    </location>
</feature>
<reference evidence="3" key="1">
    <citation type="journal article" date="2019" name="Int. J. Syst. Evol. Microbiol.">
        <title>The Global Catalogue of Microorganisms (GCM) 10K type strain sequencing project: providing services to taxonomists for standard genome sequencing and annotation.</title>
        <authorList>
            <consortium name="The Broad Institute Genomics Platform"/>
            <consortium name="The Broad Institute Genome Sequencing Center for Infectious Disease"/>
            <person name="Wu L."/>
            <person name="Ma J."/>
        </authorList>
    </citation>
    <scope>NUCLEOTIDE SEQUENCE [LARGE SCALE GENOMIC DNA]</scope>
    <source>
        <strain evidence="3">CCUG 59129</strain>
    </source>
</reference>
<protein>
    <submittedName>
        <fullName evidence="2">Uncharacterized protein</fullName>
    </submittedName>
</protein>
<keyword evidence="1" id="KW-0175">Coiled coil</keyword>
<dbReference type="EMBL" id="JBHTJZ010000022">
    <property type="protein sequence ID" value="MFD0960566.1"/>
    <property type="molecule type" value="Genomic_DNA"/>
</dbReference>
<accession>A0ABW3HSR4</accession>
<name>A0ABW3HSR4_9BACL</name>
<feature type="coiled-coil region" evidence="1">
    <location>
        <begin position="14"/>
        <end position="113"/>
    </location>
</feature>
<gene>
    <name evidence="2" type="ORF">ACFQ2I_14335</name>
</gene>
<proteinExistence type="predicted"/>
<comment type="caution">
    <text evidence="2">The sequence shown here is derived from an EMBL/GenBank/DDBJ whole genome shotgun (WGS) entry which is preliminary data.</text>
</comment>